<proteinExistence type="predicted"/>
<sequence>MSKCKSPFNAKPASTENPYRFFVGLVRSTDYCPLIFVQNIISFILSYAQIKIHGLNLFIQ</sequence>
<comment type="caution">
    <text evidence="1">The sequence shown here is derived from an EMBL/GenBank/DDBJ whole genome shotgun (WGS) entry which is preliminary data.</text>
</comment>
<gene>
    <name evidence="1" type="ORF">BpHYR1_028706</name>
</gene>
<keyword evidence="2" id="KW-1185">Reference proteome</keyword>
<dbReference type="AlphaFoldDB" id="A0A3M7PLV1"/>
<evidence type="ECO:0000313" key="2">
    <source>
        <dbReference type="Proteomes" id="UP000276133"/>
    </source>
</evidence>
<reference evidence="1 2" key="1">
    <citation type="journal article" date="2018" name="Sci. Rep.">
        <title>Genomic signatures of local adaptation to the degree of environmental predictability in rotifers.</title>
        <authorList>
            <person name="Franch-Gras L."/>
            <person name="Hahn C."/>
            <person name="Garcia-Roger E.M."/>
            <person name="Carmona M.J."/>
            <person name="Serra M."/>
            <person name="Gomez A."/>
        </authorList>
    </citation>
    <scope>NUCLEOTIDE SEQUENCE [LARGE SCALE GENOMIC DNA]</scope>
    <source>
        <strain evidence="1">HYR1</strain>
    </source>
</reference>
<name>A0A3M7PLV1_BRAPC</name>
<accession>A0A3M7PLV1</accession>
<protein>
    <submittedName>
        <fullName evidence="1">Uncharacterized protein</fullName>
    </submittedName>
</protein>
<organism evidence="1 2">
    <name type="scientific">Brachionus plicatilis</name>
    <name type="common">Marine rotifer</name>
    <name type="synonym">Brachionus muelleri</name>
    <dbReference type="NCBI Taxonomy" id="10195"/>
    <lineage>
        <taxon>Eukaryota</taxon>
        <taxon>Metazoa</taxon>
        <taxon>Spiralia</taxon>
        <taxon>Gnathifera</taxon>
        <taxon>Rotifera</taxon>
        <taxon>Eurotatoria</taxon>
        <taxon>Monogononta</taxon>
        <taxon>Pseudotrocha</taxon>
        <taxon>Ploima</taxon>
        <taxon>Brachionidae</taxon>
        <taxon>Brachionus</taxon>
    </lineage>
</organism>
<dbReference type="EMBL" id="REGN01009918">
    <property type="protein sequence ID" value="RNA00096.1"/>
    <property type="molecule type" value="Genomic_DNA"/>
</dbReference>
<evidence type="ECO:0000313" key="1">
    <source>
        <dbReference type="EMBL" id="RNA00096.1"/>
    </source>
</evidence>
<dbReference type="Proteomes" id="UP000276133">
    <property type="component" value="Unassembled WGS sequence"/>
</dbReference>